<keyword evidence="2" id="KW-0812">Transmembrane</keyword>
<evidence type="ECO:0000313" key="3">
    <source>
        <dbReference type="EMBL" id="KAJ8896794.1"/>
    </source>
</evidence>
<feature type="region of interest" description="Disordered" evidence="1">
    <location>
        <begin position="443"/>
        <end position="465"/>
    </location>
</feature>
<evidence type="ECO:0000313" key="4">
    <source>
        <dbReference type="Proteomes" id="UP001159363"/>
    </source>
</evidence>
<keyword evidence="4" id="KW-1185">Reference proteome</keyword>
<feature type="region of interest" description="Disordered" evidence="1">
    <location>
        <begin position="491"/>
        <end position="522"/>
    </location>
</feature>
<gene>
    <name evidence="3" type="ORF">PR048_002139</name>
</gene>
<protein>
    <submittedName>
        <fullName evidence="3">Uncharacterized protein</fullName>
    </submittedName>
</protein>
<evidence type="ECO:0000256" key="2">
    <source>
        <dbReference type="SAM" id="Phobius"/>
    </source>
</evidence>
<reference evidence="3 4" key="1">
    <citation type="submission" date="2023-02" db="EMBL/GenBank/DDBJ databases">
        <title>LHISI_Scaffold_Assembly.</title>
        <authorList>
            <person name="Stuart O.P."/>
            <person name="Cleave R."/>
            <person name="Magrath M.J.L."/>
            <person name="Mikheyev A.S."/>
        </authorList>
    </citation>
    <scope>NUCLEOTIDE SEQUENCE [LARGE SCALE GENOMIC DNA]</scope>
    <source>
        <strain evidence="3">Daus_M_001</strain>
        <tissue evidence="3">Leg muscle</tissue>
    </source>
</reference>
<proteinExistence type="predicted"/>
<evidence type="ECO:0000256" key="1">
    <source>
        <dbReference type="SAM" id="MobiDB-lite"/>
    </source>
</evidence>
<dbReference type="Proteomes" id="UP001159363">
    <property type="component" value="Chromosome 1"/>
</dbReference>
<name>A0ABQ9IJB9_9NEOP</name>
<dbReference type="EMBL" id="JARBHB010000001">
    <property type="protein sequence ID" value="KAJ8896794.1"/>
    <property type="molecule type" value="Genomic_DNA"/>
</dbReference>
<accession>A0ABQ9IJB9</accession>
<comment type="caution">
    <text evidence="3">The sequence shown here is derived from an EMBL/GenBank/DDBJ whole genome shotgun (WGS) entry which is preliminary data.</text>
</comment>
<feature type="transmembrane region" description="Helical" evidence="2">
    <location>
        <begin position="70"/>
        <end position="88"/>
    </location>
</feature>
<feature type="transmembrane region" description="Helical" evidence="2">
    <location>
        <begin position="32"/>
        <end position="58"/>
    </location>
</feature>
<keyword evidence="2" id="KW-0472">Membrane</keyword>
<keyword evidence="2" id="KW-1133">Transmembrane helix</keyword>
<organism evidence="3 4">
    <name type="scientific">Dryococelus australis</name>
    <dbReference type="NCBI Taxonomy" id="614101"/>
    <lineage>
        <taxon>Eukaryota</taxon>
        <taxon>Metazoa</taxon>
        <taxon>Ecdysozoa</taxon>
        <taxon>Arthropoda</taxon>
        <taxon>Hexapoda</taxon>
        <taxon>Insecta</taxon>
        <taxon>Pterygota</taxon>
        <taxon>Neoptera</taxon>
        <taxon>Polyneoptera</taxon>
        <taxon>Phasmatodea</taxon>
        <taxon>Verophasmatodea</taxon>
        <taxon>Anareolatae</taxon>
        <taxon>Phasmatidae</taxon>
        <taxon>Eurycanthinae</taxon>
        <taxon>Dryococelus</taxon>
    </lineage>
</organism>
<feature type="compositionally biased region" description="Basic and acidic residues" evidence="1">
    <location>
        <begin position="443"/>
        <end position="455"/>
    </location>
</feature>
<sequence length="554" mass="62007">MLSHPERNCGGLFCLERRLLEGNHKSIKPALVWLWGLMLLHCFVLRLFLGNYIFYAYLLRQARFPRGTNFPAKMVLFRLAISVPITYLSRLGGIRGRSVVSLSIEVDGEAVKGVHKQVVLNDIPANCAVPKTGGLGLKHWWRHFLLVESMFPAYSYAVIGSSKKSDHVVSQQHDTNASSRQQGKQDNQLLQFLADDTGNKTAAWRERSYTTVWWVTLRMWPGNSTHMVSAETMCMRPQHSGTQPRITVWGTITYNARSTMALDKRTLNSSRHIRNIVCITTTGQCQFTYHSPSSERREGPFVNSPGHHTSSFGIVDKPCAVALPSGTWNYFPSVVTNLTGRMPVSLAVKIDAVAPTSALLASLVRIQPAPDRLVSKHERCSATPHTVLSNPRTNSHFRAEEEWPFPHEGRGLRTVGSPLGDYTSMQAGHWSDVRLEWGMEQRRNEEAGEKGDPRENPPTSGIVRYDSPHAKIRRTVKRKFPIKLACQTQRPPCFPHEKIPGEPSLTPAPPQPPGSGSSRVVSKPYEYGSVQLMLQHADQQPEPTCVNTYSCACR</sequence>